<comment type="function">
    <text evidence="3">Required for maturation of 30S ribosomal subunits.</text>
</comment>
<comment type="subcellular location">
    <subcellularLocation>
        <location evidence="3">Cytoplasm</location>
    </subcellularLocation>
</comment>
<dbReference type="PANTHER" id="PTHR33867">
    <property type="entry name" value="RIBOSOME MATURATION FACTOR RIMP"/>
    <property type="match status" value="1"/>
</dbReference>
<dbReference type="InterPro" id="IPR028989">
    <property type="entry name" value="RimP_N"/>
</dbReference>
<dbReference type="Proteomes" id="UP000594749">
    <property type="component" value="Chromosome"/>
</dbReference>
<dbReference type="SUPFAM" id="SSF75420">
    <property type="entry name" value="YhbC-like, N-terminal domain"/>
    <property type="match status" value="1"/>
</dbReference>
<dbReference type="InterPro" id="IPR035956">
    <property type="entry name" value="RimP_N_sf"/>
</dbReference>
<keyword evidence="7" id="KW-1185">Reference proteome</keyword>
<dbReference type="GO" id="GO:0005829">
    <property type="term" value="C:cytosol"/>
    <property type="evidence" value="ECO:0007669"/>
    <property type="project" value="TreeGrafter"/>
</dbReference>
<protein>
    <recommendedName>
        <fullName evidence="3">Ribosome maturation factor RimP</fullName>
    </recommendedName>
</protein>
<dbReference type="SUPFAM" id="SSF74942">
    <property type="entry name" value="YhbC-like, C-terminal domain"/>
    <property type="match status" value="1"/>
</dbReference>
<proteinExistence type="inferred from homology"/>
<dbReference type="GO" id="GO:0006412">
    <property type="term" value="P:translation"/>
    <property type="evidence" value="ECO:0007669"/>
    <property type="project" value="TreeGrafter"/>
</dbReference>
<evidence type="ECO:0000256" key="3">
    <source>
        <dbReference type="HAMAP-Rule" id="MF_01077"/>
    </source>
</evidence>
<dbReference type="InterPro" id="IPR003728">
    <property type="entry name" value="Ribosome_maturation_RimP"/>
</dbReference>
<dbReference type="Gene3D" id="3.30.300.70">
    <property type="entry name" value="RimP-like superfamily, N-terminal"/>
    <property type="match status" value="1"/>
</dbReference>
<dbReference type="NCBIfam" id="NF011232">
    <property type="entry name" value="PRK14639.1"/>
    <property type="match status" value="1"/>
</dbReference>
<dbReference type="InterPro" id="IPR028998">
    <property type="entry name" value="RimP_C"/>
</dbReference>
<dbReference type="InterPro" id="IPR036847">
    <property type="entry name" value="RimP_C_sf"/>
</dbReference>
<dbReference type="Pfam" id="PF17384">
    <property type="entry name" value="DUF150_C"/>
    <property type="match status" value="1"/>
</dbReference>
<dbReference type="Gene3D" id="2.30.30.180">
    <property type="entry name" value="Ribosome maturation factor RimP, C-terminal domain"/>
    <property type="match status" value="1"/>
</dbReference>
<evidence type="ECO:0000313" key="6">
    <source>
        <dbReference type="EMBL" id="QOQ87518.1"/>
    </source>
</evidence>
<feature type="domain" description="Ribosome maturation factor RimP C-terminal" evidence="5">
    <location>
        <begin position="78"/>
        <end position="139"/>
    </location>
</feature>
<evidence type="ECO:0000256" key="2">
    <source>
        <dbReference type="ARBA" id="ARBA00022517"/>
    </source>
</evidence>
<dbReference type="CDD" id="cd01734">
    <property type="entry name" value="YlxS_C"/>
    <property type="match status" value="1"/>
</dbReference>
<evidence type="ECO:0000256" key="1">
    <source>
        <dbReference type="ARBA" id="ARBA00022490"/>
    </source>
</evidence>
<accession>A0A7M1LG27</accession>
<reference evidence="6 7" key="1">
    <citation type="submission" date="2020-10" db="EMBL/GenBank/DDBJ databases">
        <title>Campylobacter and Helicobacter PacBio genomes.</title>
        <authorList>
            <person name="Lane C."/>
        </authorList>
    </citation>
    <scope>NUCLEOTIDE SEQUENCE [LARGE SCALE GENOMIC DNA]</scope>
    <source>
        <strain evidence="6 7">2016D-0077</strain>
    </source>
</reference>
<evidence type="ECO:0000259" key="5">
    <source>
        <dbReference type="Pfam" id="PF17384"/>
    </source>
</evidence>
<dbReference type="PANTHER" id="PTHR33867:SF1">
    <property type="entry name" value="RIBOSOME MATURATION FACTOR RIMP"/>
    <property type="match status" value="1"/>
</dbReference>
<organism evidence="6 7">
    <name type="scientific">Campylobacter corcagiensis</name>
    <dbReference type="NCBI Taxonomy" id="1448857"/>
    <lineage>
        <taxon>Bacteria</taxon>
        <taxon>Pseudomonadati</taxon>
        <taxon>Campylobacterota</taxon>
        <taxon>Epsilonproteobacteria</taxon>
        <taxon>Campylobacterales</taxon>
        <taxon>Campylobacteraceae</taxon>
        <taxon>Campylobacter</taxon>
    </lineage>
</organism>
<feature type="domain" description="Ribosome maturation factor RimP N-terminal" evidence="4">
    <location>
        <begin position="5"/>
        <end position="75"/>
    </location>
</feature>
<dbReference type="HAMAP" id="MF_01077">
    <property type="entry name" value="RimP"/>
    <property type="match status" value="1"/>
</dbReference>
<dbReference type="AlphaFoldDB" id="A0A7M1LG27"/>
<name>A0A7M1LG27_9BACT</name>
<dbReference type="EMBL" id="CP063078">
    <property type="protein sequence ID" value="QOQ87518.1"/>
    <property type="molecule type" value="Genomic_DNA"/>
</dbReference>
<dbReference type="GO" id="GO:0000028">
    <property type="term" value="P:ribosomal small subunit assembly"/>
    <property type="evidence" value="ECO:0007669"/>
    <property type="project" value="TreeGrafter"/>
</dbReference>
<keyword evidence="1 3" id="KW-0963">Cytoplasm</keyword>
<sequence>MIDLQALAKECGLDFYDSEIVNENNKTIYRIYITKNGGVTLDDCEKFSRLLSPILDVTPPVNGDYTLEVSSPGLERNLKKEEHFISSIGEKIIVTLNSKEKFEGEILSFEDEILTIKTQSENLKIKFSDIKKARTFIEW</sequence>
<evidence type="ECO:0000259" key="4">
    <source>
        <dbReference type="Pfam" id="PF02576"/>
    </source>
</evidence>
<dbReference type="Pfam" id="PF02576">
    <property type="entry name" value="RimP_N"/>
    <property type="match status" value="1"/>
</dbReference>
<evidence type="ECO:0000313" key="7">
    <source>
        <dbReference type="Proteomes" id="UP000594749"/>
    </source>
</evidence>
<comment type="similarity">
    <text evidence="3">Belongs to the RimP family.</text>
</comment>
<gene>
    <name evidence="3 6" type="primary">rimP</name>
    <name evidence="6" type="ORF">IMC76_01475</name>
</gene>
<keyword evidence="2 3" id="KW-0690">Ribosome biogenesis</keyword>
<dbReference type="OrthoDB" id="9805006at2"/>